<dbReference type="Pfam" id="PF13424">
    <property type="entry name" value="TPR_12"/>
    <property type="match status" value="2"/>
</dbReference>
<dbReference type="EMBL" id="CAJOBA010006711">
    <property type="protein sequence ID" value="CAF3780715.1"/>
    <property type="molecule type" value="Genomic_DNA"/>
</dbReference>
<evidence type="ECO:0000313" key="5">
    <source>
        <dbReference type="EMBL" id="CAF3780715.1"/>
    </source>
</evidence>
<accession>A0A8S2DUD6</accession>
<evidence type="ECO:0000313" key="4">
    <source>
        <dbReference type="EMBL" id="CAF1011790.1"/>
    </source>
</evidence>
<organism evidence="4 6">
    <name type="scientific">Didymodactylos carnosus</name>
    <dbReference type="NCBI Taxonomy" id="1234261"/>
    <lineage>
        <taxon>Eukaryota</taxon>
        <taxon>Metazoa</taxon>
        <taxon>Spiralia</taxon>
        <taxon>Gnathifera</taxon>
        <taxon>Rotifera</taxon>
        <taxon>Eurotatoria</taxon>
        <taxon>Bdelloidea</taxon>
        <taxon>Philodinida</taxon>
        <taxon>Philodinidae</taxon>
        <taxon>Didymodactylos</taxon>
    </lineage>
</organism>
<evidence type="ECO:0000256" key="2">
    <source>
        <dbReference type="ARBA" id="ARBA00022803"/>
    </source>
</evidence>
<evidence type="ECO:0000256" key="3">
    <source>
        <dbReference type="PROSITE-ProRule" id="PRU00339"/>
    </source>
</evidence>
<proteinExistence type="predicted"/>
<dbReference type="AlphaFoldDB" id="A0A8S2DUD6"/>
<name>A0A8S2DUD6_9BILA</name>
<protein>
    <submittedName>
        <fullName evidence="4">Uncharacterized protein</fullName>
    </submittedName>
</protein>
<dbReference type="SUPFAM" id="SSF48452">
    <property type="entry name" value="TPR-like"/>
    <property type="match status" value="1"/>
</dbReference>
<feature type="repeat" description="TPR" evidence="3">
    <location>
        <begin position="613"/>
        <end position="646"/>
    </location>
</feature>
<sequence length="708" mass="82624">MASELTKDHQILSFNDERGCNIRLRRLSKIRSGITLVYIDSSSLLSSMNNEESIRLTDAYSHCNVLRYTSLLKCLKYLKQARSYEHIIILLVIDNFDITNDGISNIYIDRINQYQQVRSILIIYRSNKINRNDKIYLFKEVKNKTDKLVGIYNDYESASGHLQKLIAEVEELDDGSLCTFNGRNKSLNDARQNFIEVLSVQSFRVVLMAMPYKSSESKRQMLDEIRAFYRGKSKPLSDIHRFSRTYNSSDAINWYTRSGFLYDIVNRVLRTEDIRALYIFRYFIMDLSTCLKEMTAATRALHNTPFRSYRGSIMSREEIKQLHANMLVATNTFWSSSRDSNVAKIFAGIDPTTGMSPGRSRKDKRQHVLFEIEIDFARSPELILADVSHLSAYEEEDEMLFDIGTPLSITNKRYDKKHRVWHILMTSTSEIDTLKHNYISHIYQRLSHTNGPMLYGNLLTGILCDFKEAVTYFQRLLRTLPINDENRPNVYRELGRVYRFMGKYQQAIEYFRVALLLQRRSIPQSKFEYGCTLSGLAVVYSEIGDLKRAIHLNKCALGIYHTIFPNNHLEINQIVDRLSYDLYKNGQYQEAYHLLSKIDTLIKENRLLTNPQAQLYHTLGLLHKTFGNRIEALEYLKQALALREKWGHKHHPYTARICYELSLLYAEENDQHALAFEYAQRSLNIRQAKVSSNNIELEQSIELVKRLS</sequence>
<dbReference type="PROSITE" id="PS50293">
    <property type="entry name" value="TPR_REGION"/>
    <property type="match status" value="1"/>
</dbReference>
<gene>
    <name evidence="4" type="ORF">OVA965_LOCUS15079</name>
    <name evidence="5" type="ORF">TMI583_LOCUS15085</name>
</gene>
<dbReference type="Proteomes" id="UP000682733">
    <property type="component" value="Unassembled WGS sequence"/>
</dbReference>
<dbReference type="SMART" id="SM00028">
    <property type="entry name" value="TPR"/>
    <property type="match status" value="3"/>
</dbReference>
<keyword evidence="2 3" id="KW-0802">TPR repeat</keyword>
<dbReference type="Gene3D" id="1.25.40.10">
    <property type="entry name" value="Tetratricopeptide repeat domain"/>
    <property type="match status" value="2"/>
</dbReference>
<dbReference type="PANTHER" id="PTHR45641">
    <property type="entry name" value="TETRATRICOPEPTIDE REPEAT PROTEIN (AFU_ORTHOLOGUE AFUA_6G03870)"/>
    <property type="match status" value="1"/>
</dbReference>
<evidence type="ECO:0000313" key="6">
    <source>
        <dbReference type="Proteomes" id="UP000677228"/>
    </source>
</evidence>
<dbReference type="SUPFAM" id="SSF56399">
    <property type="entry name" value="ADP-ribosylation"/>
    <property type="match status" value="1"/>
</dbReference>
<dbReference type="EMBL" id="CAJNOK010006701">
    <property type="protein sequence ID" value="CAF1011790.1"/>
    <property type="molecule type" value="Genomic_DNA"/>
</dbReference>
<keyword evidence="1" id="KW-0677">Repeat</keyword>
<reference evidence="4" key="1">
    <citation type="submission" date="2021-02" db="EMBL/GenBank/DDBJ databases">
        <authorList>
            <person name="Nowell W R."/>
        </authorList>
    </citation>
    <scope>NUCLEOTIDE SEQUENCE</scope>
</reference>
<dbReference type="PANTHER" id="PTHR45641:SF19">
    <property type="entry name" value="NEPHROCYSTIN-3"/>
    <property type="match status" value="1"/>
</dbReference>
<feature type="repeat" description="TPR" evidence="3">
    <location>
        <begin position="488"/>
        <end position="521"/>
    </location>
</feature>
<dbReference type="PROSITE" id="PS50005">
    <property type="entry name" value="TPR"/>
    <property type="match status" value="2"/>
</dbReference>
<dbReference type="PROSITE" id="PS51996">
    <property type="entry name" value="TR_MART"/>
    <property type="match status" value="1"/>
</dbReference>
<dbReference type="Proteomes" id="UP000677228">
    <property type="component" value="Unassembled WGS sequence"/>
</dbReference>
<dbReference type="Gene3D" id="3.90.176.10">
    <property type="entry name" value="Toxin ADP-ribosyltransferase, Chain A, domain 1"/>
    <property type="match status" value="1"/>
</dbReference>
<evidence type="ECO:0000256" key="1">
    <source>
        <dbReference type="ARBA" id="ARBA00022737"/>
    </source>
</evidence>
<comment type="caution">
    <text evidence="4">The sequence shown here is derived from an EMBL/GenBank/DDBJ whole genome shotgun (WGS) entry which is preliminary data.</text>
</comment>
<dbReference type="InterPro" id="IPR011990">
    <property type="entry name" value="TPR-like_helical_dom_sf"/>
</dbReference>
<dbReference type="InterPro" id="IPR019734">
    <property type="entry name" value="TPR_rpt"/>
</dbReference>